<keyword evidence="1" id="KW-0472">Membrane</keyword>
<organism evidence="3 4">
    <name type="scientific">Massilia eurypsychrophila</name>
    <dbReference type="NCBI Taxonomy" id="1485217"/>
    <lineage>
        <taxon>Bacteria</taxon>
        <taxon>Pseudomonadati</taxon>
        <taxon>Pseudomonadota</taxon>
        <taxon>Betaproteobacteria</taxon>
        <taxon>Burkholderiales</taxon>
        <taxon>Oxalobacteraceae</taxon>
        <taxon>Telluria group</taxon>
        <taxon>Massilia</taxon>
    </lineage>
</organism>
<keyword evidence="1" id="KW-0812">Transmembrane</keyword>
<dbReference type="InterPro" id="IPR012495">
    <property type="entry name" value="TadE-like_dom"/>
</dbReference>
<evidence type="ECO:0000256" key="1">
    <source>
        <dbReference type="SAM" id="Phobius"/>
    </source>
</evidence>
<dbReference type="EMBL" id="PDOC01000013">
    <property type="protein sequence ID" value="PIL43512.1"/>
    <property type="molecule type" value="Genomic_DNA"/>
</dbReference>
<sequence>MHRSKNFQGGTAAVEFSLTLMVFFLFIFGIIEMARVLYVMNTVQEVTRSAAHAAAKANFADSSAMEHIRQRAVFRADSGYLLLAEPITDAHVRIDYMALVRAGSLQVLTRVPTLPASPMMNRSTCIADPNDANCIRFVRVRICGPGTAGECNPVPYQTIVPLVPLTFNVPMATTIVTAESLGL</sequence>
<dbReference type="Proteomes" id="UP000230390">
    <property type="component" value="Unassembled WGS sequence"/>
</dbReference>
<dbReference type="AlphaFoldDB" id="A0A2G8TBV9"/>
<proteinExistence type="predicted"/>
<feature type="domain" description="TadE-like" evidence="2">
    <location>
        <begin position="10"/>
        <end position="51"/>
    </location>
</feature>
<name>A0A2G8TBV9_9BURK</name>
<keyword evidence="4" id="KW-1185">Reference proteome</keyword>
<dbReference type="OrthoDB" id="8708482at2"/>
<reference evidence="3 4" key="1">
    <citation type="submission" date="2017-10" db="EMBL/GenBank/DDBJ databases">
        <title>Massilia psychrophilum sp. nov., a novel purple-pigmented bacterium isolated from Tianshan glacier, Xinjiang Municipality, China.</title>
        <authorList>
            <person name="Wang H."/>
        </authorList>
    </citation>
    <scope>NUCLEOTIDE SEQUENCE [LARGE SCALE GENOMIC DNA]</scope>
    <source>
        <strain evidence="3 4">JCM 30074</strain>
    </source>
</reference>
<dbReference type="Pfam" id="PF07811">
    <property type="entry name" value="TadE"/>
    <property type="match status" value="1"/>
</dbReference>
<keyword evidence="1" id="KW-1133">Transmembrane helix</keyword>
<gene>
    <name evidence="3" type="ORF">CR105_18565</name>
</gene>
<evidence type="ECO:0000313" key="3">
    <source>
        <dbReference type="EMBL" id="PIL43512.1"/>
    </source>
</evidence>
<evidence type="ECO:0000313" key="4">
    <source>
        <dbReference type="Proteomes" id="UP000230390"/>
    </source>
</evidence>
<feature type="transmembrane region" description="Helical" evidence="1">
    <location>
        <begin position="12"/>
        <end position="31"/>
    </location>
</feature>
<comment type="caution">
    <text evidence="3">The sequence shown here is derived from an EMBL/GenBank/DDBJ whole genome shotgun (WGS) entry which is preliminary data.</text>
</comment>
<protein>
    <submittedName>
        <fullName evidence="3">Pilus assembly protein TadE</fullName>
    </submittedName>
</protein>
<accession>A0A2G8TBV9</accession>
<dbReference type="RefSeq" id="WP_099790914.1">
    <property type="nucleotide sequence ID" value="NZ_JBHLYV010000019.1"/>
</dbReference>
<evidence type="ECO:0000259" key="2">
    <source>
        <dbReference type="Pfam" id="PF07811"/>
    </source>
</evidence>